<keyword evidence="2" id="KW-1185">Reference proteome</keyword>
<dbReference type="EMBL" id="BLLF01003088">
    <property type="protein sequence ID" value="GFH26304.1"/>
    <property type="molecule type" value="Genomic_DNA"/>
</dbReference>
<gene>
    <name evidence="1" type="ORF">HaLaN_24433</name>
</gene>
<protein>
    <submittedName>
        <fullName evidence="1">Uncharacterized protein</fullName>
    </submittedName>
</protein>
<accession>A0A6A0A2W0</accession>
<evidence type="ECO:0000313" key="1">
    <source>
        <dbReference type="EMBL" id="GFH26304.1"/>
    </source>
</evidence>
<name>A0A6A0A2W0_HAELA</name>
<dbReference type="AlphaFoldDB" id="A0A6A0A2W0"/>
<reference evidence="1 2" key="1">
    <citation type="submission" date="2020-02" db="EMBL/GenBank/DDBJ databases">
        <title>Draft genome sequence of Haematococcus lacustris strain NIES-144.</title>
        <authorList>
            <person name="Morimoto D."/>
            <person name="Nakagawa S."/>
            <person name="Yoshida T."/>
            <person name="Sawayama S."/>
        </authorList>
    </citation>
    <scope>NUCLEOTIDE SEQUENCE [LARGE SCALE GENOMIC DNA]</scope>
    <source>
        <strain evidence="1 2">NIES-144</strain>
    </source>
</reference>
<feature type="non-terminal residue" evidence="1">
    <location>
        <position position="144"/>
    </location>
</feature>
<dbReference type="Proteomes" id="UP000485058">
    <property type="component" value="Unassembled WGS sequence"/>
</dbReference>
<evidence type="ECO:0000313" key="2">
    <source>
        <dbReference type="Proteomes" id="UP000485058"/>
    </source>
</evidence>
<comment type="caution">
    <text evidence="1">The sequence shown here is derived from an EMBL/GenBank/DDBJ whole genome shotgun (WGS) entry which is preliminary data.</text>
</comment>
<organism evidence="1 2">
    <name type="scientific">Haematococcus lacustris</name>
    <name type="common">Green alga</name>
    <name type="synonym">Haematococcus pluvialis</name>
    <dbReference type="NCBI Taxonomy" id="44745"/>
    <lineage>
        <taxon>Eukaryota</taxon>
        <taxon>Viridiplantae</taxon>
        <taxon>Chlorophyta</taxon>
        <taxon>core chlorophytes</taxon>
        <taxon>Chlorophyceae</taxon>
        <taxon>CS clade</taxon>
        <taxon>Chlamydomonadales</taxon>
        <taxon>Haematococcaceae</taxon>
        <taxon>Haematococcus</taxon>
    </lineage>
</organism>
<sequence>MVDRPGPSKPKDVVEVSPDVRKAELKERKEQEERCVVDELAKQRTIDWYLLIIGAHEMTTCNAYGLICTLQATNSKELRAAERRSIGGAWSAGAIVMQGAKKFMAAPDCSWLSLAALPSCFPWLHFCPGQGSDSCNRRGRKDSR</sequence>
<proteinExistence type="predicted"/>